<sequence>MGSIEACTDLTPLPAGPDLLPNVIDFRSYYDASKVCVSYPRPGTTDYIDITYSDFGHAVDKAAWEFHEKIGARRSSDEPTKTVGILARSDAGYMISIYALHKCGIVPLLISPRNSRAAIVNLLKLTNSVALLTDSFNEAEALASAEEAGVATVLPMAPLPVHRPVEKRKPFPFTMKWEEECDKPVLIMHTSGSTGLPKPVSWNSRFVWHQGYYPPKFVAKYAGSSVLATLPLFHGSGVALTRASLLWLGWRVVFFDPSRPVNASALYDFCQSPNATDIVIGAPSVIEEMGTIDGGLDAMRQRKFWFFVGAPVPPHFGDLLVKQQIHFLSMLGSTEIGQMNVLEPDGRAPQDWQFHEIRPDLDIVLEPRGSEPGAGPFELIILEKGGWRPGTINVNINGRDGYSTSDLYQKHASHPRLFKHCGRADDVVVLSNGEKTMSRPIETVIEADSLVVAAVVFGTGRAQNGVLISPSPENVFDPSNEQALAEFRNAIWPSVEKANSKSPSHSQIWKEMLLVTTPGKELPRTDKGSIQRKKAIALYADEIDAIYLAAESTASTNQIPLPSSLTGDSLVPFFSHIIQEAMGKPVADDADLFANGMDSLKAIFVRNTLLAALKRDERTKGLVAQVPQNFVFMFSSTRSMAGALGKLVEHGHIATGSAEDHVASIKAMIEKHTQDLPRHTPSAQSSDTPGETVILTGSTGSLGSFILNNLLHDNRVVKVHCFNRAGSLLSPIRQDASFQERHLDRDALQSALSEGKLVFHDVEINKPRFGLPSHVFADIHASATLIIHNAWALNFNWSLETFESVHIKGLRNVVDFALTSPRCVPPRVAFTSSVASTGQFTSGPVAEESIDDPTVCLVQGYAQSKFVGERILTLISEQTNLVSMSFRIGQICGDKAHSIWNATDNVPVLLRGCQELKAVPIDWVPVIAWAPVDDVAGTIVDVSLRPGGASGTFHVTNPTPTLWTDLVPSIQNNLVTADRSTPELIKMDEWILRLKNCDQSPEDNPAIKLVAFFDNIIQGKGIRCRLSTEKTRQLSPSLSNVPVVDGNAMAGFIDYWKRIGFLRTSN</sequence>
<dbReference type="InterPro" id="IPR036291">
    <property type="entry name" value="NAD(P)-bd_dom_sf"/>
</dbReference>
<evidence type="ECO:0000256" key="2">
    <source>
        <dbReference type="ARBA" id="ARBA00022553"/>
    </source>
</evidence>
<reference evidence="5 6" key="1">
    <citation type="submission" date="2024-01" db="EMBL/GenBank/DDBJ databases">
        <title>A draft genome for a cacao thread blight-causing isolate of Paramarasmius palmivorus.</title>
        <authorList>
            <person name="Baruah I.K."/>
            <person name="Bukari Y."/>
            <person name="Amoako-Attah I."/>
            <person name="Meinhardt L.W."/>
            <person name="Bailey B.A."/>
            <person name="Cohen S.P."/>
        </authorList>
    </citation>
    <scope>NUCLEOTIDE SEQUENCE [LARGE SCALE GENOMIC DNA]</scope>
    <source>
        <strain evidence="5 6">GH-12</strain>
    </source>
</reference>
<dbReference type="Proteomes" id="UP001383192">
    <property type="component" value="Unassembled WGS sequence"/>
</dbReference>
<dbReference type="PANTHER" id="PTHR43439:SF2">
    <property type="entry name" value="ENZYME, PUTATIVE (JCVI)-RELATED"/>
    <property type="match status" value="1"/>
</dbReference>
<evidence type="ECO:0008006" key="7">
    <source>
        <dbReference type="Google" id="ProtNLM"/>
    </source>
</evidence>
<dbReference type="Gene3D" id="3.40.50.12780">
    <property type="entry name" value="N-terminal domain of ligase-like"/>
    <property type="match status" value="1"/>
</dbReference>
<dbReference type="InterPro" id="IPR042099">
    <property type="entry name" value="ANL_N_sf"/>
</dbReference>
<evidence type="ECO:0000313" key="5">
    <source>
        <dbReference type="EMBL" id="KAK7035461.1"/>
    </source>
</evidence>
<dbReference type="InterPro" id="IPR000873">
    <property type="entry name" value="AMP-dep_synth/lig_dom"/>
</dbReference>
<dbReference type="SUPFAM" id="SSF56801">
    <property type="entry name" value="Acetyl-CoA synthetase-like"/>
    <property type="match status" value="1"/>
</dbReference>
<dbReference type="Pfam" id="PF00501">
    <property type="entry name" value="AMP-binding"/>
    <property type="match status" value="1"/>
</dbReference>
<keyword evidence="6" id="KW-1185">Reference proteome</keyword>
<accession>A0AAW0C9S6</accession>
<dbReference type="InterPro" id="IPR013120">
    <property type="entry name" value="FAR_NAD-bd"/>
</dbReference>
<dbReference type="EMBL" id="JAYKXP010000052">
    <property type="protein sequence ID" value="KAK7035461.1"/>
    <property type="molecule type" value="Genomic_DNA"/>
</dbReference>
<gene>
    <name evidence="5" type="ORF">VNI00_011754</name>
</gene>
<dbReference type="InterPro" id="IPR051414">
    <property type="entry name" value="Adenylate-forming_Reductase"/>
</dbReference>
<dbReference type="Gene3D" id="3.40.50.720">
    <property type="entry name" value="NAD(P)-binding Rossmann-like Domain"/>
    <property type="match status" value="1"/>
</dbReference>
<feature type="domain" description="AMP-dependent synthetase/ligase" evidence="3">
    <location>
        <begin position="35"/>
        <end position="338"/>
    </location>
</feature>
<keyword evidence="1" id="KW-0596">Phosphopantetheine</keyword>
<evidence type="ECO:0000259" key="3">
    <source>
        <dbReference type="Pfam" id="PF00501"/>
    </source>
</evidence>
<proteinExistence type="predicted"/>
<protein>
    <recommendedName>
        <fullName evidence="7">Acetyl-CoA synthetase-like protein</fullName>
    </recommendedName>
</protein>
<dbReference type="PROSITE" id="PS00455">
    <property type="entry name" value="AMP_BINDING"/>
    <property type="match status" value="1"/>
</dbReference>
<dbReference type="SUPFAM" id="SSF51735">
    <property type="entry name" value="NAD(P)-binding Rossmann-fold domains"/>
    <property type="match status" value="1"/>
</dbReference>
<dbReference type="Pfam" id="PF23562">
    <property type="entry name" value="AMP-binding_C_3"/>
    <property type="match status" value="1"/>
</dbReference>
<dbReference type="PANTHER" id="PTHR43439">
    <property type="entry name" value="PHENYLACETATE-COENZYME A LIGASE"/>
    <property type="match status" value="1"/>
</dbReference>
<keyword evidence="2" id="KW-0597">Phosphoprotein</keyword>
<dbReference type="InterPro" id="IPR020845">
    <property type="entry name" value="AMP-binding_CS"/>
</dbReference>
<evidence type="ECO:0000313" key="6">
    <source>
        <dbReference type="Proteomes" id="UP001383192"/>
    </source>
</evidence>
<organism evidence="5 6">
    <name type="scientific">Paramarasmius palmivorus</name>
    <dbReference type="NCBI Taxonomy" id="297713"/>
    <lineage>
        <taxon>Eukaryota</taxon>
        <taxon>Fungi</taxon>
        <taxon>Dikarya</taxon>
        <taxon>Basidiomycota</taxon>
        <taxon>Agaricomycotina</taxon>
        <taxon>Agaricomycetes</taxon>
        <taxon>Agaricomycetidae</taxon>
        <taxon>Agaricales</taxon>
        <taxon>Marasmiineae</taxon>
        <taxon>Marasmiaceae</taxon>
        <taxon>Paramarasmius</taxon>
    </lineage>
</organism>
<dbReference type="Pfam" id="PF07993">
    <property type="entry name" value="NAD_binding_4"/>
    <property type="match status" value="1"/>
</dbReference>
<evidence type="ECO:0000259" key="4">
    <source>
        <dbReference type="Pfam" id="PF07993"/>
    </source>
</evidence>
<comment type="caution">
    <text evidence="5">The sequence shown here is derived from an EMBL/GenBank/DDBJ whole genome shotgun (WGS) entry which is preliminary data.</text>
</comment>
<dbReference type="AlphaFoldDB" id="A0AAW0C9S6"/>
<evidence type="ECO:0000256" key="1">
    <source>
        <dbReference type="ARBA" id="ARBA00022450"/>
    </source>
</evidence>
<name>A0AAW0C9S6_9AGAR</name>
<feature type="domain" description="Thioester reductase (TE)" evidence="4">
    <location>
        <begin position="695"/>
        <end position="937"/>
    </location>
</feature>